<evidence type="ECO:0000256" key="1">
    <source>
        <dbReference type="ARBA" id="ARBA00009437"/>
    </source>
</evidence>
<dbReference type="InterPro" id="IPR005119">
    <property type="entry name" value="LysR_subst-bd"/>
</dbReference>
<organism evidence="6 7">
    <name type="scientific">Adlercreutzia faecimuris</name>
    <dbReference type="NCBI Taxonomy" id="2897341"/>
    <lineage>
        <taxon>Bacteria</taxon>
        <taxon>Bacillati</taxon>
        <taxon>Actinomycetota</taxon>
        <taxon>Coriobacteriia</taxon>
        <taxon>Eggerthellales</taxon>
        <taxon>Eggerthellaceae</taxon>
        <taxon>Adlercreutzia</taxon>
    </lineage>
</organism>
<dbReference type="InterPro" id="IPR000847">
    <property type="entry name" value="LysR_HTH_N"/>
</dbReference>
<dbReference type="Gene3D" id="1.10.10.10">
    <property type="entry name" value="Winged helix-like DNA-binding domain superfamily/Winged helix DNA-binding domain"/>
    <property type="match status" value="1"/>
</dbReference>
<comment type="similarity">
    <text evidence="1">Belongs to the LysR transcriptional regulatory family.</text>
</comment>
<keyword evidence="3" id="KW-0238">DNA-binding</keyword>
<feature type="domain" description="HTH lysR-type" evidence="5">
    <location>
        <begin position="1"/>
        <end position="47"/>
    </location>
</feature>
<evidence type="ECO:0000256" key="2">
    <source>
        <dbReference type="ARBA" id="ARBA00023015"/>
    </source>
</evidence>
<dbReference type="Pfam" id="PF00126">
    <property type="entry name" value="HTH_1"/>
    <property type="match status" value="1"/>
</dbReference>
<dbReference type="PANTHER" id="PTHR30346">
    <property type="entry name" value="TRANSCRIPTIONAL DUAL REGULATOR HCAR-RELATED"/>
    <property type="match status" value="1"/>
</dbReference>
<dbReference type="EMBL" id="JAJMLW010000002">
    <property type="protein sequence ID" value="MCI2242210.1"/>
    <property type="molecule type" value="Genomic_DNA"/>
</dbReference>
<evidence type="ECO:0000313" key="7">
    <source>
        <dbReference type="Proteomes" id="UP001430755"/>
    </source>
</evidence>
<dbReference type="InterPro" id="IPR036390">
    <property type="entry name" value="WH_DNA-bd_sf"/>
</dbReference>
<name>A0ABS9WHH0_9ACTN</name>
<dbReference type="SUPFAM" id="SSF53850">
    <property type="entry name" value="Periplasmic binding protein-like II"/>
    <property type="match status" value="1"/>
</dbReference>
<sequence>MARTHSVTQSAANLYITPQGLSRSIAQLEREAGLVLFTRTNRGSELTEDGRRFLPLAEEVLRSYEEFEREVAKLSVASARGVEGGLKLVVPPLFTITNMLSRILGRLAEEMPDVRVTVSEHNSCDMIGYARNLSDEQLSSTLLIATVPEYRAKDYLSGDRYLLTRLFDIPMGIRVSADHPLATRRSVTRAELARERICCYAEPVIEEVTDWLLADYGGADYAFKGSVSDLAERFPDAVSISGGYPGRPPREGCVDIPILDTVTVHAIAIAANPTSSLVRRMRDCCQGVFRS</sequence>
<dbReference type="PROSITE" id="PS50931">
    <property type="entry name" value="HTH_LYSR"/>
    <property type="match status" value="1"/>
</dbReference>
<accession>A0ABS9WHH0</accession>
<keyword evidence="2" id="KW-0805">Transcription regulation</keyword>
<dbReference type="PANTHER" id="PTHR30346:SF0">
    <property type="entry name" value="HCA OPERON TRANSCRIPTIONAL ACTIVATOR HCAR"/>
    <property type="match status" value="1"/>
</dbReference>
<proteinExistence type="inferred from homology"/>
<reference evidence="6" key="1">
    <citation type="submission" date="2021-11" db="EMBL/GenBank/DDBJ databases">
        <title>A Novel Adlercreutzia Species, isolated from a Allomyrina dichotoma larva feces.</title>
        <authorList>
            <person name="Suh M.K."/>
        </authorList>
    </citation>
    <scope>NUCLEOTIDE SEQUENCE</scope>
    <source>
        <strain evidence="6">JBNU-10</strain>
    </source>
</reference>
<keyword evidence="7" id="KW-1185">Reference proteome</keyword>
<evidence type="ECO:0000256" key="4">
    <source>
        <dbReference type="ARBA" id="ARBA00023163"/>
    </source>
</evidence>
<gene>
    <name evidence="6" type="ORF">LPT13_07580</name>
</gene>
<evidence type="ECO:0000313" key="6">
    <source>
        <dbReference type="EMBL" id="MCI2242210.1"/>
    </source>
</evidence>
<protein>
    <submittedName>
        <fullName evidence="6">LysR family transcriptional regulator</fullName>
    </submittedName>
</protein>
<dbReference type="SUPFAM" id="SSF46785">
    <property type="entry name" value="Winged helix' DNA-binding domain"/>
    <property type="match status" value="1"/>
</dbReference>
<evidence type="ECO:0000256" key="3">
    <source>
        <dbReference type="ARBA" id="ARBA00023125"/>
    </source>
</evidence>
<keyword evidence="4" id="KW-0804">Transcription</keyword>
<dbReference type="InterPro" id="IPR036388">
    <property type="entry name" value="WH-like_DNA-bd_sf"/>
</dbReference>
<evidence type="ECO:0000259" key="5">
    <source>
        <dbReference type="PROSITE" id="PS50931"/>
    </source>
</evidence>
<dbReference type="Pfam" id="PF03466">
    <property type="entry name" value="LysR_substrate"/>
    <property type="match status" value="1"/>
</dbReference>
<dbReference type="Gene3D" id="3.40.190.10">
    <property type="entry name" value="Periplasmic binding protein-like II"/>
    <property type="match status" value="2"/>
</dbReference>
<dbReference type="Proteomes" id="UP001430755">
    <property type="component" value="Unassembled WGS sequence"/>
</dbReference>
<comment type="caution">
    <text evidence="6">The sequence shown here is derived from an EMBL/GenBank/DDBJ whole genome shotgun (WGS) entry which is preliminary data.</text>
</comment>